<evidence type="ECO:0000313" key="5">
    <source>
        <dbReference type="EMBL" id="KJZ71264.1"/>
    </source>
</evidence>
<dbReference type="Pfam" id="PF13578">
    <property type="entry name" value="Methyltransf_24"/>
    <property type="match status" value="1"/>
</dbReference>
<sequence length="233" mass="25510">MSAQVAPTSNILAGVPEHIRELLDRLHAESEEQEAEVRPEDYKPDVIADKMRDKFIALDQDKAQYVYALCRAIGARDIVEAGTSFGVSTIYLALAASANAQAARDGRPARVIATEHEPSKADRARANWRQCGDGVANVIELREGDLLQTLQTDLPNVDFLLLDIWAPMALPTLKLVEPKMRPGAVVVLDNTIIAAEGYKDLLAYLHRPGSHFINTTLPYKNGLGMSIYTGASM</sequence>
<dbReference type="PANTHER" id="PTHR43167">
    <property type="entry name" value="PUTATIVE (AFU_ORTHOLOGUE AFUA_6G01830)-RELATED"/>
    <property type="match status" value="1"/>
</dbReference>
<organism evidence="5 6">
    <name type="scientific">Hirsutella minnesotensis 3608</name>
    <dbReference type="NCBI Taxonomy" id="1043627"/>
    <lineage>
        <taxon>Eukaryota</taxon>
        <taxon>Fungi</taxon>
        <taxon>Dikarya</taxon>
        <taxon>Ascomycota</taxon>
        <taxon>Pezizomycotina</taxon>
        <taxon>Sordariomycetes</taxon>
        <taxon>Hypocreomycetidae</taxon>
        <taxon>Hypocreales</taxon>
        <taxon>Ophiocordycipitaceae</taxon>
        <taxon>Hirsutella</taxon>
    </lineage>
</organism>
<dbReference type="PROSITE" id="PS51682">
    <property type="entry name" value="SAM_OMT_I"/>
    <property type="match status" value="1"/>
</dbReference>
<dbReference type="InterPro" id="IPR029063">
    <property type="entry name" value="SAM-dependent_MTases_sf"/>
</dbReference>
<keyword evidence="6" id="KW-1185">Reference proteome</keyword>
<evidence type="ECO:0000256" key="2">
    <source>
        <dbReference type="ARBA" id="ARBA00022679"/>
    </source>
</evidence>
<dbReference type="InterPro" id="IPR002935">
    <property type="entry name" value="SAM_O-MeTrfase"/>
</dbReference>
<evidence type="ECO:0000313" key="6">
    <source>
        <dbReference type="Proteomes" id="UP000054481"/>
    </source>
</evidence>
<dbReference type="GO" id="GO:0008171">
    <property type="term" value="F:O-methyltransferase activity"/>
    <property type="evidence" value="ECO:0007669"/>
    <property type="project" value="InterPro"/>
</dbReference>
<dbReference type="Proteomes" id="UP000054481">
    <property type="component" value="Unassembled WGS sequence"/>
</dbReference>
<dbReference type="EMBL" id="KQ030581">
    <property type="protein sequence ID" value="KJZ71264.1"/>
    <property type="molecule type" value="Genomic_DNA"/>
</dbReference>
<proteinExistence type="inferred from homology"/>
<reference evidence="5 6" key="1">
    <citation type="journal article" date="2014" name="Genome Biol. Evol.">
        <title>Comparative genomics and transcriptomics analyses reveal divergent lifestyle features of nematode endoparasitic fungus Hirsutella minnesotensis.</title>
        <authorList>
            <person name="Lai Y."/>
            <person name="Liu K."/>
            <person name="Zhang X."/>
            <person name="Zhang X."/>
            <person name="Li K."/>
            <person name="Wang N."/>
            <person name="Shu C."/>
            <person name="Wu Y."/>
            <person name="Wang C."/>
            <person name="Bushley K.E."/>
            <person name="Xiang M."/>
            <person name="Liu X."/>
        </authorList>
    </citation>
    <scope>NUCLEOTIDE SEQUENCE [LARGE SCALE GENOMIC DNA]</scope>
    <source>
        <strain evidence="5 6">3608</strain>
    </source>
</reference>
<evidence type="ECO:0008006" key="7">
    <source>
        <dbReference type="Google" id="ProtNLM"/>
    </source>
</evidence>
<keyword evidence="2" id="KW-0808">Transferase</keyword>
<keyword evidence="1" id="KW-0489">Methyltransferase</keyword>
<accession>A0A0F8A360</accession>
<evidence type="ECO:0000256" key="1">
    <source>
        <dbReference type="ARBA" id="ARBA00022603"/>
    </source>
</evidence>
<evidence type="ECO:0000256" key="3">
    <source>
        <dbReference type="ARBA" id="ARBA00022691"/>
    </source>
</evidence>
<dbReference type="OrthoDB" id="4863010at2759"/>
<protein>
    <recommendedName>
        <fullName evidence="7">O-methyltransferase</fullName>
    </recommendedName>
</protein>
<dbReference type="GO" id="GO:0032259">
    <property type="term" value="P:methylation"/>
    <property type="evidence" value="ECO:0007669"/>
    <property type="project" value="UniProtKB-KW"/>
</dbReference>
<dbReference type="AlphaFoldDB" id="A0A0F8A360"/>
<gene>
    <name evidence="5" type="ORF">HIM_09337</name>
</gene>
<keyword evidence="3" id="KW-0949">S-adenosyl-L-methionine</keyword>
<comment type="similarity">
    <text evidence="4">Belongs to the class I-like SAM-binding methyltransferase superfamily. Cation-dependent O-methyltransferase family.</text>
</comment>
<evidence type="ECO:0000256" key="4">
    <source>
        <dbReference type="ARBA" id="ARBA00023453"/>
    </source>
</evidence>
<dbReference type="PANTHER" id="PTHR43167:SF1">
    <property type="entry name" value="PUTATIVE (AFU_ORTHOLOGUE AFUA_6G01830)-RELATED"/>
    <property type="match status" value="1"/>
</dbReference>
<dbReference type="Gene3D" id="3.40.50.150">
    <property type="entry name" value="Vaccinia Virus protein VP39"/>
    <property type="match status" value="1"/>
</dbReference>
<dbReference type="SUPFAM" id="SSF53335">
    <property type="entry name" value="S-adenosyl-L-methionine-dependent methyltransferases"/>
    <property type="match status" value="1"/>
</dbReference>
<name>A0A0F8A360_9HYPO</name>